<reference evidence="1" key="1">
    <citation type="journal article" date="2021" name="Proc. Natl. Acad. Sci. U.S.A.">
        <title>A Catalog of Tens of Thousands of Viruses from Human Metagenomes Reveals Hidden Associations with Chronic Diseases.</title>
        <authorList>
            <person name="Tisza M.J."/>
            <person name="Buck C.B."/>
        </authorList>
    </citation>
    <scope>NUCLEOTIDE SEQUENCE</scope>
    <source>
        <strain evidence="1">Ct9Uc11</strain>
    </source>
</reference>
<proteinExistence type="predicted"/>
<dbReference type="InterPro" id="IPR011231">
    <property type="entry name" value="Phage_VT1-Sakai_H0018"/>
</dbReference>
<name>A0A8S5U975_9CAUD</name>
<evidence type="ECO:0000313" key="1">
    <source>
        <dbReference type="EMBL" id="DAF91013.1"/>
    </source>
</evidence>
<protein>
    <recommendedName>
        <fullName evidence="2">DUF2190 family protein</fullName>
    </recommendedName>
</protein>
<evidence type="ECO:0008006" key="2">
    <source>
        <dbReference type="Google" id="ProtNLM"/>
    </source>
</evidence>
<sequence length="110" mass="11092">MAKGIFVQEGKALDYYNDGGAAIAYGDVVLMGALLGVAECDIPVGGLGAVSISGVYEMPADTGTAYAQGDALYWDASNKRVTKTSDSNTACGHAAAAKTSSAARALVRIG</sequence>
<dbReference type="EMBL" id="BK016043">
    <property type="protein sequence ID" value="DAF91013.1"/>
    <property type="molecule type" value="Genomic_DNA"/>
</dbReference>
<accession>A0A8S5U975</accession>
<organism evidence="1">
    <name type="scientific">Myoviridae sp. ct9Uc11</name>
    <dbReference type="NCBI Taxonomy" id="2825042"/>
    <lineage>
        <taxon>Viruses</taxon>
        <taxon>Duplodnaviria</taxon>
        <taxon>Heunggongvirae</taxon>
        <taxon>Uroviricota</taxon>
        <taxon>Caudoviricetes</taxon>
    </lineage>
</organism>
<dbReference type="Pfam" id="PF09956">
    <property type="entry name" value="Phage_cement_2"/>
    <property type="match status" value="1"/>
</dbReference>
<dbReference type="PIRSF" id="PIRSF030771">
    <property type="entry name" value="UCP030771"/>
    <property type="match status" value="1"/>
</dbReference>